<dbReference type="AlphaFoldDB" id="A0A919CYW5"/>
<dbReference type="EMBL" id="BMVF01000013">
    <property type="protein sequence ID" value="GHD93076.1"/>
    <property type="molecule type" value="Genomic_DNA"/>
</dbReference>
<evidence type="ECO:0000256" key="2">
    <source>
        <dbReference type="ARBA" id="ARBA00007543"/>
    </source>
</evidence>
<feature type="transmembrane region" description="Helical" evidence="8">
    <location>
        <begin position="165"/>
        <end position="185"/>
    </location>
</feature>
<feature type="transmembrane region" description="Helical" evidence="8">
    <location>
        <begin position="302"/>
        <end position="327"/>
    </location>
</feature>
<feature type="transmembrane region" description="Helical" evidence="8">
    <location>
        <begin position="234"/>
        <end position="255"/>
    </location>
</feature>
<dbReference type="Pfam" id="PF02322">
    <property type="entry name" value="Cyt_bd_oxida_II"/>
    <property type="match status" value="1"/>
</dbReference>
<evidence type="ECO:0000313" key="10">
    <source>
        <dbReference type="Proteomes" id="UP000608955"/>
    </source>
</evidence>
<proteinExistence type="inferred from homology"/>
<evidence type="ECO:0008006" key="11">
    <source>
        <dbReference type="Google" id="ProtNLM"/>
    </source>
</evidence>
<comment type="caution">
    <text evidence="9">The sequence shown here is derived from an EMBL/GenBank/DDBJ whole genome shotgun (WGS) entry which is preliminary data.</text>
</comment>
<dbReference type="GO" id="GO:0019646">
    <property type="term" value="P:aerobic electron transport chain"/>
    <property type="evidence" value="ECO:0007669"/>
    <property type="project" value="TreeGrafter"/>
</dbReference>
<dbReference type="InterPro" id="IPR003317">
    <property type="entry name" value="Cyt-d_oxidase_su2"/>
</dbReference>
<accession>A0A919CYW5</accession>
<keyword evidence="3" id="KW-1003">Cell membrane</keyword>
<feature type="compositionally biased region" description="Low complexity" evidence="7">
    <location>
        <begin position="403"/>
        <end position="416"/>
    </location>
</feature>
<evidence type="ECO:0000256" key="7">
    <source>
        <dbReference type="SAM" id="MobiDB-lite"/>
    </source>
</evidence>
<dbReference type="GO" id="GO:0016682">
    <property type="term" value="F:oxidoreductase activity, acting on diphenols and related substances as donors, oxygen as acceptor"/>
    <property type="evidence" value="ECO:0007669"/>
    <property type="project" value="TreeGrafter"/>
</dbReference>
<dbReference type="PANTHER" id="PTHR43141">
    <property type="entry name" value="CYTOCHROME BD2 SUBUNIT II"/>
    <property type="match status" value="1"/>
</dbReference>
<keyword evidence="4 8" id="KW-0812">Transmembrane</keyword>
<feature type="transmembrane region" description="Helical" evidence="8">
    <location>
        <begin position="123"/>
        <end position="145"/>
    </location>
</feature>
<evidence type="ECO:0000256" key="5">
    <source>
        <dbReference type="ARBA" id="ARBA00022989"/>
    </source>
</evidence>
<sequence length="416" mass="43508">MVSPSPEAVATAVVLFAAMAAYAVFAGADFGGGIWDLLAGGAERGAEPRAAVDASVTPVWEGNQVWIVYGFVIVWTGFPAAFAAVMTALFAPLCLSLLGLFFRGIGFSFRHEAERPAMKRLSGALFAASSLVTPFFLGTVIGAVADGGVPVRPTGNVLAAWTSPVALVTGFLFVAACAYIGAVYLVGDCDRRGEPDMVRYFSRRAVVSGLVTGVIAAVNLALMRTSTPYVFHRLFGPALPLVVLSVAAGAAALVLVLARRTVLLRVTAALAVVSVIGAWGWAQYPWLLPGVLDLRTGSAPRAALLAELVVAALAVLLVVPSFSYLYWLQQHSRLQESPPSEGLRQAVEAQQRAETPAPAAPRPAGRGERFAAGAVLAAAAVRLAVETLTRRRARAGGPRARRTSAPPRTRPPGNGE</sequence>
<evidence type="ECO:0000256" key="8">
    <source>
        <dbReference type="SAM" id="Phobius"/>
    </source>
</evidence>
<keyword evidence="5 8" id="KW-1133">Transmembrane helix</keyword>
<evidence type="ECO:0000256" key="1">
    <source>
        <dbReference type="ARBA" id="ARBA00004651"/>
    </source>
</evidence>
<reference evidence="9" key="2">
    <citation type="submission" date="2020-09" db="EMBL/GenBank/DDBJ databases">
        <authorList>
            <person name="Sun Q."/>
            <person name="Ohkuma M."/>
        </authorList>
    </citation>
    <scope>NUCLEOTIDE SEQUENCE</scope>
    <source>
        <strain evidence="9">JCM 4654</strain>
    </source>
</reference>
<keyword evidence="6 8" id="KW-0472">Membrane</keyword>
<dbReference type="PANTHER" id="PTHR43141:SF4">
    <property type="entry name" value="CYTOCHROME BD2 SUBUNIT II"/>
    <property type="match status" value="1"/>
</dbReference>
<feature type="region of interest" description="Disordered" evidence="7">
    <location>
        <begin position="390"/>
        <end position="416"/>
    </location>
</feature>
<reference evidence="9" key="1">
    <citation type="journal article" date="2014" name="Int. J. Syst. Evol. Microbiol.">
        <title>Complete genome sequence of Corynebacterium casei LMG S-19264T (=DSM 44701T), isolated from a smear-ripened cheese.</title>
        <authorList>
            <consortium name="US DOE Joint Genome Institute (JGI-PGF)"/>
            <person name="Walter F."/>
            <person name="Albersmeier A."/>
            <person name="Kalinowski J."/>
            <person name="Ruckert C."/>
        </authorList>
    </citation>
    <scope>NUCLEOTIDE SEQUENCE</scope>
    <source>
        <strain evidence="9">JCM 4654</strain>
    </source>
</reference>
<protein>
    <recommendedName>
        <fullName evidence="11">Cytochrome d ubiquinol oxidase subunit II</fullName>
    </recommendedName>
</protein>
<gene>
    <name evidence="9" type="ORF">GCM10010508_48450</name>
</gene>
<dbReference type="GO" id="GO:0005886">
    <property type="term" value="C:plasma membrane"/>
    <property type="evidence" value="ECO:0007669"/>
    <property type="project" value="UniProtKB-SubCell"/>
</dbReference>
<feature type="compositionally biased region" description="Basic residues" evidence="7">
    <location>
        <begin position="390"/>
        <end position="402"/>
    </location>
</feature>
<name>A0A919CYW5_9ACTN</name>
<comment type="subcellular location">
    <subcellularLocation>
        <location evidence="1">Cell membrane</location>
        <topology evidence="1">Multi-pass membrane protein</topology>
    </subcellularLocation>
</comment>
<feature type="transmembrane region" description="Helical" evidence="8">
    <location>
        <begin position="69"/>
        <end position="102"/>
    </location>
</feature>
<feature type="region of interest" description="Disordered" evidence="7">
    <location>
        <begin position="338"/>
        <end position="366"/>
    </location>
</feature>
<dbReference type="GO" id="GO:0070069">
    <property type="term" value="C:cytochrome complex"/>
    <property type="evidence" value="ECO:0007669"/>
    <property type="project" value="TreeGrafter"/>
</dbReference>
<organism evidence="9 10">
    <name type="scientific">Streptomyces naganishii JCM 4654</name>
    <dbReference type="NCBI Taxonomy" id="1306179"/>
    <lineage>
        <taxon>Bacteria</taxon>
        <taxon>Bacillati</taxon>
        <taxon>Actinomycetota</taxon>
        <taxon>Actinomycetes</taxon>
        <taxon>Kitasatosporales</taxon>
        <taxon>Streptomycetaceae</taxon>
        <taxon>Streptomyces</taxon>
    </lineage>
</organism>
<feature type="compositionally biased region" description="Low complexity" evidence="7">
    <location>
        <begin position="348"/>
        <end position="357"/>
    </location>
</feature>
<dbReference type="Proteomes" id="UP000608955">
    <property type="component" value="Unassembled WGS sequence"/>
</dbReference>
<dbReference type="GO" id="GO:0009055">
    <property type="term" value="F:electron transfer activity"/>
    <property type="evidence" value="ECO:0007669"/>
    <property type="project" value="TreeGrafter"/>
</dbReference>
<comment type="similarity">
    <text evidence="2">Belongs to the cytochrome ubiquinol oxidase subunit 2 family.</text>
</comment>
<evidence type="ECO:0000313" key="9">
    <source>
        <dbReference type="EMBL" id="GHD93076.1"/>
    </source>
</evidence>
<evidence type="ECO:0000256" key="3">
    <source>
        <dbReference type="ARBA" id="ARBA00022475"/>
    </source>
</evidence>
<evidence type="ECO:0000256" key="4">
    <source>
        <dbReference type="ARBA" id="ARBA00022692"/>
    </source>
</evidence>
<feature type="transmembrane region" description="Helical" evidence="8">
    <location>
        <begin position="205"/>
        <end position="222"/>
    </location>
</feature>
<evidence type="ECO:0000256" key="6">
    <source>
        <dbReference type="ARBA" id="ARBA00023136"/>
    </source>
</evidence>
<feature type="transmembrane region" description="Helical" evidence="8">
    <location>
        <begin position="262"/>
        <end position="282"/>
    </location>
</feature>
<keyword evidence="10" id="KW-1185">Reference proteome</keyword>